<keyword evidence="14" id="KW-1185">Reference proteome</keyword>
<evidence type="ECO:0000256" key="4">
    <source>
        <dbReference type="ARBA" id="ARBA00022449"/>
    </source>
</evidence>
<dbReference type="GO" id="GO:0005886">
    <property type="term" value="C:plasma membrane"/>
    <property type="evidence" value="ECO:0007669"/>
    <property type="project" value="TreeGrafter"/>
</dbReference>
<dbReference type="InterPro" id="IPR004771">
    <property type="entry name" value="K/H_exchanger"/>
</dbReference>
<feature type="transmembrane region" description="Helical" evidence="11">
    <location>
        <begin position="152"/>
        <end position="172"/>
    </location>
</feature>
<keyword evidence="3" id="KW-0813">Transport</keyword>
<feature type="transmembrane region" description="Helical" evidence="11">
    <location>
        <begin position="305"/>
        <end position="324"/>
    </location>
</feature>
<feature type="transmembrane region" description="Helical" evidence="11">
    <location>
        <begin position="192"/>
        <end position="213"/>
    </location>
</feature>
<evidence type="ECO:0000256" key="2">
    <source>
        <dbReference type="ARBA" id="ARBA00005551"/>
    </source>
</evidence>
<evidence type="ECO:0000313" key="14">
    <source>
        <dbReference type="Proteomes" id="UP001142175"/>
    </source>
</evidence>
<dbReference type="InterPro" id="IPR003148">
    <property type="entry name" value="RCK_N"/>
</dbReference>
<feature type="transmembrane region" description="Helical" evidence="11">
    <location>
        <begin position="87"/>
        <end position="107"/>
    </location>
</feature>
<feature type="transmembrane region" description="Helical" evidence="11">
    <location>
        <begin position="31"/>
        <end position="50"/>
    </location>
</feature>
<gene>
    <name evidence="13" type="ORF">NU887_10700</name>
</gene>
<keyword evidence="7" id="KW-0630">Potassium</keyword>
<dbReference type="Pfam" id="PF02254">
    <property type="entry name" value="TrkA_N"/>
    <property type="match status" value="1"/>
</dbReference>
<dbReference type="RefSeq" id="WP_258423359.1">
    <property type="nucleotide sequence ID" value="NZ_JANSUY010000007.1"/>
</dbReference>
<dbReference type="PANTHER" id="PTHR46157:SF4">
    <property type="entry name" value="K(+) EFFLUX ANTIPORTER 3, CHLOROPLASTIC"/>
    <property type="match status" value="1"/>
</dbReference>
<evidence type="ECO:0000256" key="5">
    <source>
        <dbReference type="ARBA" id="ARBA00022538"/>
    </source>
</evidence>
<evidence type="ECO:0000256" key="11">
    <source>
        <dbReference type="SAM" id="Phobius"/>
    </source>
</evidence>
<dbReference type="InterPro" id="IPR006153">
    <property type="entry name" value="Cation/H_exchanger_TM"/>
</dbReference>
<feature type="transmembrane region" description="Helical" evidence="11">
    <location>
        <begin position="56"/>
        <end position="75"/>
    </location>
</feature>
<feature type="transmembrane region" description="Helical" evidence="11">
    <location>
        <begin position="225"/>
        <end position="243"/>
    </location>
</feature>
<dbReference type="InterPro" id="IPR036291">
    <property type="entry name" value="NAD(P)-bd_dom_sf"/>
</dbReference>
<evidence type="ECO:0000256" key="8">
    <source>
        <dbReference type="ARBA" id="ARBA00022989"/>
    </source>
</evidence>
<dbReference type="AlphaFoldDB" id="A0A9X2PB60"/>
<feature type="transmembrane region" description="Helical" evidence="11">
    <location>
        <begin position="6"/>
        <end position="24"/>
    </location>
</feature>
<dbReference type="EMBL" id="JANSUY010000007">
    <property type="protein sequence ID" value="MCR9015505.1"/>
    <property type="molecule type" value="Genomic_DNA"/>
</dbReference>
<keyword evidence="8 11" id="KW-1133">Transmembrane helix</keyword>
<evidence type="ECO:0000256" key="1">
    <source>
        <dbReference type="ARBA" id="ARBA00004127"/>
    </source>
</evidence>
<dbReference type="NCBIfam" id="TIGR00932">
    <property type="entry name" value="2a37"/>
    <property type="match status" value="1"/>
</dbReference>
<dbReference type="Proteomes" id="UP001142175">
    <property type="component" value="Unassembled WGS sequence"/>
</dbReference>
<dbReference type="InterPro" id="IPR038770">
    <property type="entry name" value="Na+/solute_symporter_sf"/>
</dbReference>
<proteinExistence type="inferred from homology"/>
<feature type="transmembrane region" description="Helical" evidence="11">
    <location>
        <begin position="113"/>
        <end position="132"/>
    </location>
</feature>
<comment type="caution">
    <text evidence="13">The sequence shown here is derived from an EMBL/GenBank/DDBJ whole genome shotgun (WGS) entry which is preliminary data.</text>
</comment>
<evidence type="ECO:0000256" key="3">
    <source>
        <dbReference type="ARBA" id="ARBA00022448"/>
    </source>
</evidence>
<dbReference type="PROSITE" id="PS51201">
    <property type="entry name" value="RCK_N"/>
    <property type="match status" value="1"/>
</dbReference>
<dbReference type="GO" id="GO:0015297">
    <property type="term" value="F:antiporter activity"/>
    <property type="evidence" value="ECO:0007669"/>
    <property type="project" value="UniProtKB-KW"/>
</dbReference>
<dbReference type="GO" id="GO:0008324">
    <property type="term" value="F:monoatomic cation transmembrane transporter activity"/>
    <property type="evidence" value="ECO:0007669"/>
    <property type="project" value="InterPro"/>
</dbReference>
<keyword evidence="5" id="KW-0633">Potassium transport</keyword>
<accession>A0A9X2PB60</accession>
<comment type="similarity">
    <text evidence="2">Belongs to the monovalent cation:proton antiporter 2 (CPA2) transporter (TC 2.A.37) family.</text>
</comment>
<name>A0A9X2PB60_9BACT</name>
<evidence type="ECO:0000256" key="6">
    <source>
        <dbReference type="ARBA" id="ARBA00022692"/>
    </source>
</evidence>
<evidence type="ECO:0000313" key="13">
    <source>
        <dbReference type="EMBL" id="MCR9015505.1"/>
    </source>
</evidence>
<sequence>MEDSFLFQAIIYLAAAIICVPIAKKLGMGSVLGYLLAGIIIGPYVLEFIGEEGEDIMHFAEFGVVMMLFLIGLELEPAKLWQMRAMITRIGLSQVLLTTVAFFGIMVGFGFSWQVSLAVSMSLSLSSTAIVLQSLKEKNQLDSAAGKNSFAVLLMQDIAVIPMLAIIPLLVVAGEALSSDHHGSPVEQFAGWIQTLFVIGAVGLVVLLGRYAFVPILRIIARTRLRELFVASALLIVVGIAFLMELVGLSPALGTFLAGVVLANSEFKHELESDLDPFKGLLLGLFFIAVGASINFGLIGENAGLIISITLGILLIKTLILIGIGKYARLSLDQNLIFSIDLSQVGEFSFVTYSFASQLQILDKPTTEMLMAITAISMTVTPLLILLNEKLILPRVGTLEKEEKEADTVEEKHSVIIVGFSHFGSTIGRFLRANGVKATILDNDSDRVDLLRKMGFKVYYGDATRADLLEAAGAHDAKILISAIDSPETNYLLVEMVKKHFPNLEMMIRAKNRVDAFELMEMDVPNIYREHLDTSIRLGKEVLTKLGFRSHTVHRLGQSFLKYDESALSELVKVKHDQKEYISAVRRQIEMQEALLSSELHRKFTLNDHAWDSEVMKGK</sequence>
<protein>
    <submittedName>
        <fullName evidence="13">Monovalent cation:proton antiporter-2 (CPA2) family protein</fullName>
    </submittedName>
</protein>
<reference evidence="13" key="1">
    <citation type="submission" date="2022-08" db="EMBL/GenBank/DDBJ databases">
        <authorList>
            <person name="Zhang D."/>
        </authorList>
    </citation>
    <scope>NUCLEOTIDE SEQUENCE</scope>
    <source>
        <strain evidence="13">XJ19-11</strain>
    </source>
</reference>
<comment type="subcellular location">
    <subcellularLocation>
        <location evidence="1">Endomembrane system</location>
        <topology evidence="1">Multi-pass membrane protein</topology>
    </subcellularLocation>
</comment>
<dbReference type="Gene3D" id="3.40.50.720">
    <property type="entry name" value="NAD(P)-binding Rossmann-like Domain"/>
    <property type="match status" value="1"/>
</dbReference>
<dbReference type="GO" id="GO:1902600">
    <property type="term" value="P:proton transmembrane transport"/>
    <property type="evidence" value="ECO:0007669"/>
    <property type="project" value="InterPro"/>
</dbReference>
<evidence type="ECO:0000256" key="10">
    <source>
        <dbReference type="ARBA" id="ARBA00023136"/>
    </source>
</evidence>
<dbReference type="Gene3D" id="1.20.1530.20">
    <property type="match status" value="1"/>
</dbReference>
<evidence type="ECO:0000256" key="7">
    <source>
        <dbReference type="ARBA" id="ARBA00022958"/>
    </source>
</evidence>
<dbReference type="SUPFAM" id="SSF51735">
    <property type="entry name" value="NAD(P)-binding Rossmann-fold domains"/>
    <property type="match status" value="1"/>
</dbReference>
<evidence type="ECO:0000259" key="12">
    <source>
        <dbReference type="PROSITE" id="PS51201"/>
    </source>
</evidence>
<keyword evidence="6 11" id="KW-0812">Transmembrane</keyword>
<dbReference type="GO" id="GO:0006813">
    <property type="term" value="P:potassium ion transport"/>
    <property type="evidence" value="ECO:0007669"/>
    <property type="project" value="UniProtKB-KW"/>
</dbReference>
<keyword evidence="4" id="KW-0050">Antiport</keyword>
<keyword evidence="10 11" id="KW-0472">Membrane</keyword>
<feature type="domain" description="RCK N-terminal" evidence="12">
    <location>
        <begin position="412"/>
        <end position="536"/>
    </location>
</feature>
<dbReference type="FunFam" id="3.40.50.720:FF:000036">
    <property type="entry name" value="Glutathione-regulated potassium-efflux system protein KefB"/>
    <property type="match status" value="1"/>
</dbReference>
<evidence type="ECO:0000256" key="9">
    <source>
        <dbReference type="ARBA" id="ARBA00023065"/>
    </source>
</evidence>
<feature type="transmembrane region" description="Helical" evidence="11">
    <location>
        <begin position="279"/>
        <end position="299"/>
    </location>
</feature>
<dbReference type="PANTHER" id="PTHR46157">
    <property type="entry name" value="K(+) EFFLUX ANTIPORTER 3, CHLOROPLASTIC"/>
    <property type="match status" value="1"/>
</dbReference>
<dbReference type="GO" id="GO:0012505">
    <property type="term" value="C:endomembrane system"/>
    <property type="evidence" value="ECO:0007669"/>
    <property type="project" value="UniProtKB-SubCell"/>
</dbReference>
<keyword evidence="9" id="KW-0406">Ion transport</keyword>
<organism evidence="13 14">
    <name type="scientific">Aquiflexum gelatinilyticum</name>
    <dbReference type="NCBI Taxonomy" id="2961943"/>
    <lineage>
        <taxon>Bacteria</taxon>
        <taxon>Pseudomonadati</taxon>
        <taxon>Bacteroidota</taxon>
        <taxon>Cytophagia</taxon>
        <taxon>Cytophagales</taxon>
        <taxon>Cyclobacteriaceae</taxon>
        <taxon>Aquiflexum</taxon>
    </lineage>
</organism>
<dbReference type="Pfam" id="PF00999">
    <property type="entry name" value="Na_H_Exchanger"/>
    <property type="match status" value="1"/>
</dbReference>